<dbReference type="EMBL" id="JAVRRA010008710">
    <property type="protein sequence ID" value="KAK5256061.1"/>
    <property type="molecule type" value="Genomic_DNA"/>
</dbReference>
<name>A0ABR0LXE9_9PEZI</name>
<comment type="caution">
    <text evidence="2">The sequence shown here is derived from an EMBL/GenBank/DDBJ whole genome shotgun (WGS) entry which is preliminary data.</text>
</comment>
<feature type="transmembrane region" description="Helical" evidence="1">
    <location>
        <begin position="55"/>
        <end position="72"/>
    </location>
</feature>
<dbReference type="Proteomes" id="UP001357485">
    <property type="component" value="Unassembled WGS sequence"/>
</dbReference>
<reference evidence="2 3" key="1">
    <citation type="submission" date="2023-08" db="EMBL/GenBank/DDBJ databases">
        <title>Black Yeasts Isolated from many extreme environments.</title>
        <authorList>
            <person name="Coleine C."/>
            <person name="Stajich J.E."/>
            <person name="Selbmann L."/>
        </authorList>
    </citation>
    <scope>NUCLEOTIDE SEQUENCE [LARGE SCALE GENOMIC DNA]</scope>
    <source>
        <strain evidence="2 3">CCFEE 536</strain>
    </source>
</reference>
<keyword evidence="1" id="KW-1133">Transmembrane helix</keyword>
<gene>
    <name evidence="2" type="ORF">LTR16_004102</name>
</gene>
<protein>
    <submittedName>
        <fullName evidence="2">Uncharacterized protein</fullName>
    </submittedName>
</protein>
<sequence length="102" mass="11909">MLRTALRISILLLDDEAFDDKACDNEQEHTSTLEQRYSNHTQNHLREQFRLLTSFIWYTFASSTLTISTMWMHDIHRSYAQSITKSKAIAIVHGRVKMPSHA</sequence>
<accession>A0ABR0LXE9</accession>
<keyword evidence="1" id="KW-0812">Transmembrane</keyword>
<organism evidence="2 3">
    <name type="scientific">Cryomyces antarcticus</name>
    <dbReference type="NCBI Taxonomy" id="329879"/>
    <lineage>
        <taxon>Eukaryota</taxon>
        <taxon>Fungi</taxon>
        <taxon>Dikarya</taxon>
        <taxon>Ascomycota</taxon>
        <taxon>Pezizomycotina</taxon>
        <taxon>Dothideomycetes</taxon>
        <taxon>Dothideomycetes incertae sedis</taxon>
        <taxon>Cryomyces</taxon>
    </lineage>
</organism>
<keyword evidence="1" id="KW-0472">Membrane</keyword>
<proteinExistence type="predicted"/>
<evidence type="ECO:0000313" key="3">
    <source>
        <dbReference type="Proteomes" id="UP001357485"/>
    </source>
</evidence>
<evidence type="ECO:0000313" key="2">
    <source>
        <dbReference type="EMBL" id="KAK5256061.1"/>
    </source>
</evidence>
<keyword evidence="3" id="KW-1185">Reference proteome</keyword>
<evidence type="ECO:0000256" key="1">
    <source>
        <dbReference type="SAM" id="Phobius"/>
    </source>
</evidence>